<organism evidence="1 2">
    <name type="scientific">Methanobacterium congolense</name>
    <dbReference type="NCBI Taxonomy" id="118062"/>
    <lineage>
        <taxon>Archaea</taxon>
        <taxon>Methanobacteriati</taxon>
        <taxon>Methanobacteriota</taxon>
        <taxon>Methanomada group</taxon>
        <taxon>Methanobacteria</taxon>
        <taxon>Methanobacteriales</taxon>
        <taxon>Methanobacteriaceae</taxon>
        <taxon>Methanobacterium</taxon>
    </lineage>
</organism>
<gene>
    <name evidence="1" type="ORF">MCBB_0587</name>
</gene>
<evidence type="ECO:0000313" key="1">
    <source>
        <dbReference type="EMBL" id="SCG85161.1"/>
    </source>
</evidence>
<dbReference type="AlphaFoldDB" id="A0A1D3L0H9"/>
<accession>A0A1D3L0H9</accession>
<dbReference type="KEGG" id="mcub:MCBB_0587"/>
<reference evidence="1 2" key="1">
    <citation type="submission" date="2016-08" db="EMBL/GenBank/DDBJ databases">
        <authorList>
            <person name="Seilhamer J.J."/>
        </authorList>
    </citation>
    <scope>NUCLEOTIDE SEQUENCE [LARGE SCALE GENOMIC DNA]</scope>
    <source>
        <strain evidence="1">Buetzberg</strain>
    </source>
</reference>
<sequence>MMTIPLCKGMGRAVGAKSVGAKAAGLGKIGFLGETVH</sequence>
<keyword evidence="2" id="KW-1185">Reference proteome</keyword>
<name>A0A1D3L0H9_9EURY</name>
<dbReference type="Proteomes" id="UP000094707">
    <property type="component" value="Chromosome I"/>
</dbReference>
<proteinExistence type="predicted"/>
<protein>
    <submittedName>
        <fullName evidence="1">Uncharacterized protein</fullName>
    </submittedName>
</protein>
<evidence type="ECO:0000313" key="2">
    <source>
        <dbReference type="Proteomes" id="UP000094707"/>
    </source>
</evidence>
<dbReference type="EMBL" id="LT607756">
    <property type="protein sequence ID" value="SCG85161.1"/>
    <property type="molecule type" value="Genomic_DNA"/>
</dbReference>